<proteinExistence type="predicted"/>
<feature type="compositionally biased region" description="Low complexity" evidence="1">
    <location>
        <begin position="141"/>
        <end position="152"/>
    </location>
</feature>
<dbReference type="EMBL" id="CAMAPF010000011">
    <property type="protein sequence ID" value="CAH9063984.1"/>
    <property type="molecule type" value="Genomic_DNA"/>
</dbReference>
<organism evidence="3 4">
    <name type="scientific">Cuscuta epithymum</name>
    <dbReference type="NCBI Taxonomy" id="186058"/>
    <lineage>
        <taxon>Eukaryota</taxon>
        <taxon>Viridiplantae</taxon>
        <taxon>Streptophyta</taxon>
        <taxon>Embryophyta</taxon>
        <taxon>Tracheophyta</taxon>
        <taxon>Spermatophyta</taxon>
        <taxon>Magnoliopsida</taxon>
        <taxon>eudicotyledons</taxon>
        <taxon>Gunneridae</taxon>
        <taxon>Pentapetalae</taxon>
        <taxon>asterids</taxon>
        <taxon>lamiids</taxon>
        <taxon>Solanales</taxon>
        <taxon>Convolvulaceae</taxon>
        <taxon>Cuscuteae</taxon>
        <taxon>Cuscuta</taxon>
        <taxon>Cuscuta subgen. Cuscuta</taxon>
    </lineage>
</organism>
<feature type="compositionally biased region" description="Basic and acidic residues" evidence="1">
    <location>
        <begin position="452"/>
        <end position="471"/>
    </location>
</feature>
<name>A0AAV0C5H4_9ASTE</name>
<dbReference type="SUPFAM" id="SSF46934">
    <property type="entry name" value="UBA-like"/>
    <property type="match status" value="1"/>
</dbReference>
<evidence type="ECO:0000256" key="1">
    <source>
        <dbReference type="SAM" id="MobiDB-lite"/>
    </source>
</evidence>
<feature type="compositionally biased region" description="Polar residues" evidence="1">
    <location>
        <begin position="423"/>
        <end position="450"/>
    </location>
</feature>
<feature type="domain" description="GBF-interacting protein 1 N-terminal" evidence="2">
    <location>
        <begin position="10"/>
        <end position="67"/>
    </location>
</feature>
<dbReference type="Pfam" id="PF06972">
    <property type="entry name" value="GIP1_N"/>
    <property type="match status" value="1"/>
</dbReference>
<reference evidence="3" key="1">
    <citation type="submission" date="2022-07" db="EMBL/GenBank/DDBJ databases">
        <authorList>
            <person name="Macas J."/>
            <person name="Novak P."/>
            <person name="Neumann P."/>
        </authorList>
    </citation>
    <scope>NUCLEOTIDE SEQUENCE</scope>
</reference>
<feature type="compositionally biased region" description="Low complexity" evidence="1">
    <location>
        <begin position="211"/>
        <end position="220"/>
    </location>
</feature>
<evidence type="ECO:0000313" key="4">
    <source>
        <dbReference type="Proteomes" id="UP001152523"/>
    </source>
</evidence>
<evidence type="ECO:0000313" key="3">
    <source>
        <dbReference type="EMBL" id="CAH9063984.1"/>
    </source>
</evidence>
<dbReference type="GO" id="GO:0051082">
    <property type="term" value="F:unfolded protein binding"/>
    <property type="evidence" value="ECO:0007669"/>
    <property type="project" value="TreeGrafter"/>
</dbReference>
<dbReference type="InterPro" id="IPR044277">
    <property type="entry name" value="GIP1"/>
</dbReference>
<dbReference type="Proteomes" id="UP001152523">
    <property type="component" value="Unassembled WGS sequence"/>
</dbReference>
<comment type="caution">
    <text evidence="3">The sequence shown here is derived from an EMBL/GenBank/DDBJ whole genome shotgun (WGS) entry which is preliminary data.</text>
</comment>
<dbReference type="PANTHER" id="PTHR46775">
    <property type="entry name" value="FLOCCULATION PROTEIN (DUF1296)"/>
    <property type="match status" value="1"/>
</dbReference>
<dbReference type="InterPro" id="IPR009060">
    <property type="entry name" value="UBA-like_sf"/>
</dbReference>
<keyword evidence="4" id="KW-1185">Reference proteome</keyword>
<feature type="region of interest" description="Disordered" evidence="1">
    <location>
        <begin position="205"/>
        <end position="233"/>
    </location>
</feature>
<protein>
    <recommendedName>
        <fullName evidence="2">GBF-interacting protein 1 N-terminal domain-containing protein</fullName>
    </recommendedName>
</protein>
<sequence>MSGGARVSLPANLRKTIQDIKEIAGDHSDEDILAVLKDCKMDPNETAQKLLYIDTFHEVKRKRDRRKSSTNYQSSEEYKWTPHTQQRQTRGGGNYPPTHVSDVARRQKQTSYKQENGVRYSRERNARGSMPNINQSEKDAASLVKSSSASASPITDPEISNGSSSQGPFTQVAAKKANDVSISAVVDGNKLAKLPSVALQQFRYLNPGPTPTSTPTFSPSRVKDGNSKPTPSDTMFSVSTASASGVYSSASDPVLMPSLNPRNPGVVGTIKREIGTHRVANEAQSNVQGVVGNGLPSSVTLNSTDTIWPAEPQGGEKPRLAGSSMPSQLIQDEPQAIAINQETGYSEQVLESKAGIVTSEASSPLLKSNDNLPKQLDIKVEKLKITAHQPVILPSHLLVPEEFKAGLIFGSLDASMEQIMNSNGKPVSVTDESSNELSMSPQAPSGTAQEVNHPDNSETHPHVSENAKPVEDNTAPGVAGTIDQTKQEVLPPFGGSQFSLIQTPNYSFGLAPQVLSPNPVQCEGSNKQGGNSQTQSTSGQTPPVSQPIGNGHSSVASSQLFPLRQPYASNYFPYNPYLSPFYMPQSAHQFLGPSGFAQQPSTANIYMPPSPGVKFSVPPPPYKPAAINGNLMHYGVPTGYSSYVSSAGYGSSDAPTSVGSTSSEELAAAQLNEKNIYSTLKQNEEPHVWTSATGRELSMVPPANYFYNLPHAQQVAFSPAAHSTHGPFSSIYHPSQPIANPLSIQSQRTQAVGGSVDALPPGPHQQLQHQINWNAAFLNRENN</sequence>
<feature type="region of interest" description="Disordered" evidence="1">
    <location>
        <begin position="517"/>
        <end position="556"/>
    </location>
</feature>
<dbReference type="InterPro" id="IPR009719">
    <property type="entry name" value="GIP1_N"/>
</dbReference>
<feature type="region of interest" description="Disordered" evidence="1">
    <location>
        <begin position="423"/>
        <end position="478"/>
    </location>
</feature>
<gene>
    <name evidence="3" type="ORF">CEPIT_LOCUS2033</name>
</gene>
<dbReference type="PANTHER" id="PTHR46775:SF6">
    <property type="entry name" value="GBF-INTERACTING PROTEIN 1 N-TERMINAL DOMAIN-CONTAINING PROTEIN"/>
    <property type="match status" value="1"/>
</dbReference>
<feature type="compositionally biased region" description="Polar residues" evidence="1">
    <location>
        <begin position="158"/>
        <end position="169"/>
    </location>
</feature>
<dbReference type="AlphaFoldDB" id="A0AAV0C5H4"/>
<accession>A0AAV0C5H4</accession>
<evidence type="ECO:0000259" key="2">
    <source>
        <dbReference type="Pfam" id="PF06972"/>
    </source>
</evidence>
<feature type="region of interest" description="Disordered" evidence="1">
    <location>
        <begin position="60"/>
        <end position="170"/>
    </location>
</feature>